<protein>
    <submittedName>
        <fullName evidence="1">Uncharacterized protein</fullName>
    </submittedName>
</protein>
<gene>
    <name evidence="1" type="ORF">M406DRAFT_322868</name>
</gene>
<reference evidence="1" key="1">
    <citation type="journal article" date="2020" name="Phytopathology">
        <title>Genome sequence of the chestnut blight fungus Cryphonectria parasitica EP155: A fundamental resource for an archetypical invasive plant pathogen.</title>
        <authorList>
            <person name="Crouch J.A."/>
            <person name="Dawe A."/>
            <person name="Aerts A."/>
            <person name="Barry K."/>
            <person name="Churchill A.C.L."/>
            <person name="Grimwood J."/>
            <person name="Hillman B."/>
            <person name="Milgroom M.G."/>
            <person name="Pangilinan J."/>
            <person name="Smith M."/>
            <person name="Salamov A."/>
            <person name="Schmutz J."/>
            <person name="Yadav J."/>
            <person name="Grigoriev I.V."/>
            <person name="Nuss D."/>
        </authorList>
    </citation>
    <scope>NUCLEOTIDE SEQUENCE</scope>
    <source>
        <strain evidence="1">EP155</strain>
    </source>
</reference>
<dbReference type="RefSeq" id="XP_040776034.1">
    <property type="nucleotide sequence ID" value="XM_040919708.1"/>
</dbReference>
<dbReference type="AlphaFoldDB" id="A0A9P4Y1R8"/>
<dbReference type="Proteomes" id="UP000803844">
    <property type="component" value="Unassembled WGS sequence"/>
</dbReference>
<name>A0A9P4Y1R8_CRYP1</name>
<dbReference type="GeneID" id="63836837"/>
<evidence type="ECO:0000313" key="1">
    <source>
        <dbReference type="EMBL" id="KAF3765073.1"/>
    </source>
</evidence>
<organism evidence="1 2">
    <name type="scientific">Cryphonectria parasitica (strain ATCC 38755 / EP155)</name>
    <dbReference type="NCBI Taxonomy" id="660469"/>
    <lineage>
        <taxon>Eukaryota</taxon>
        <taxon>Fungi</taxon>
        <taxon>Dikarya</taxon>
        <taxon>Ascomycota</taxon>
        <taxon>Pezizomycotina</taxon>
        <taxon>Sordariomycetes</taxon>
        <taxon>Sordariomycetidae</taxon>
        <taxon>Diaporthales</taxon>
        <taxon>Cryphonectriaceae</taxon>
        <taxon>Cryphonectria-Endothia species complex</taxon>
        <taxon>Cryphonectria</taxon>
    </lineage>
</organism>
<keyword evidence="2" id="KW-1185">Reference proteome</keyword>
<sequence>MRRLASGSALAVLDSVAQSLSKVMCAYRLVVVPVAEQKVSCLPGPGVNYSRCDMSMS</sequence>
<evidence type="ECO:0000313" key="2">
    <source>
        <dbReference type="Proteomes" id="UP000803844"/>
    </source>
</evidence>
<accession>A0A9P4Y1R8</accession>
<comment type="caution">
    <text evidence="1">The sequence shown here is derived from an EMBL/GenBank/DDBJ whole genome shotgun (WGS) entry which is preliminary data.</text>
</comment>
<dbReference type="EMBL" id="MU032348">
    <property type="protein sequence ID" value="KAF3765073.1"/>
    <property type="molecule type" value="Genomic_DNA"/>
</dbReference>
<proteinExistence type="predicted"/>